<comment type="caution">
    <text evidence="1">The sequence shown here is derived from an EMBL/GenBank/DDBJ whole genome shotgun (WGS) entry which is preliminary data.</text>
</comment>
<organism evidence="1 2">
    <name type="scientific">Cryptolaemus montrouzieri</name>
    <dbReference type="NCBI Taxonomy" id="559131"/>
    <lineage>
        <taxon>Eukaryota</taxon>
        <taxon>Metazoa</taxon>
        <taxon>Ecdysozoa</taxon>
        <taxon>Arthropoda</taxon>
        <taxon>Hexapoda</taxon>
        <taxon>Insecta</taxon>
        <taxon>Pterygota</taxon>
        <taxon>Neoptera</taxon>
        <taxon>Endopterygota</taxon>
        <taxon>Coleoptera</taxon>
        <taxon>Polyphaga</taxon>
        <taxon>Cucujiformia</taxon>
        <taxon>Coccinelloidea</taxon>
        <taxon>Coccinellidae</taxon>
        <taxon>Scymninae</taxon>
        <taxon>Scymnini</taxon>
        <taxon>Cryptolaemus</taxon>
    </lineage>
</organism>
<protein>
    <submittedName>
        <fullName evidence="1">Uncharacterized protein</fullName>
    </submittedName>
</protein>
<keyword evidence="2" id="KW-1185">Reference proteome</keyword>
<evidence type="ECO:0000313" key="2">
    <source>
        <dbReference type="Proteomes" id="UP001516400"/>
    </source>
</evidence>
<dbReference type="AlphaFoldDB" id="A0ABD2PGU5"/>
<evidence type="ECO:0000313" key="1">
    <source>
        <dbReference type="EMBL" id="KAL3290160.1"/>
    </source>
</evidence>
<feature type="non-terminal residue" evidence="1">
    <location>
        <position position="1"/>
    </location>
</feature>
<reference evidence="1 2" key="1">
    <citation type="journal article" date="2021" name="BMC Biol.">
        <title>Horizontally acquired antibacterial genes associated with adaptive radiation of ladybird beetles.</title>
        <authorList>
            <person name="Li H.S."/>
            <person name="Tang X.F."/>
            <person name="Huang Y.H."/>
            <person name="Xu Z.Y."/>
            <person name="Chen M.L."/>
            <person name="Du X.Y."/>
            <person name="Qiu B.Y."/>
            <person name="Chen P.T."/>
            <person name="Zhang W."/>
            <person name="Slipinski A."/>
            <person name="Escalona H.E."/>
            <person name="Waterhouse R.M."/>
            <person name="Zwick A."/>
            <person name="Pang H."/>
        </authorList>
    </citation>
    <scope>NUCLEOTIDE SEQUENCE [LARGE SCALE GENOMIC DNA]</scope>
    <source>
        <strain evidence="1">SYSU2018</strain>
    </source>
</reference>
<gene>
    <name evidence="1" type="ORF">HHI36_023522</name>
</gene>
<name>A0ABD2PGU5_9CUCU</name>
<accession>A0ABD2PGU5</accession>
<sequence length="135" mass="15715">NRYVIFFERPRYLWHLQEVSNQTIECCGHQYDPIGPEYIEQPPQLKDNQSDSVSTENEMISVPVLAALVSVILGSIHISKPKDIQIAFKYNYNLSLANNSSRSYYLAQNLPYLMMLDLKSDILNRVEELNYTSFY</sequence>
<proteinExistence type="predicted"/>
<dbReference type="Proteomes" id="UP001516400">
    <property type="component" value="Unassembled WGS sequence"/>
</dbReference>
<dbReference type="EMBL" id="JABFTP020000186">
    <property type="protein sequence ID" value="KAL3290160.1"/>
    <property type="molecule type" value="Genomic_DNA"/>
</dbReference>